<name>A0AAV7U7F2_PLEWA</name>
<protein>
    <submittedName>
        <fullName evidence="2">Uncharacterized protein</fullName>
    </submittedName>
</protein>
<gene>
    <name evidence="2" type="ORF">NDU88_001795</name>
</gene>
<proteinExistence type="predicted"/>
<keyword evidence="3" id="KW-1185">Reference proteome</keyword>
<dbReference type="AlphaFoldDB" id="A0AAV7U7F2"/>
<evidence type="ECO:0000313" key="3">
    <source>
        <dbReference type="Proteomes" id="UP001066276"/>
    </source>
</evidence>
<feature type="region of interest" description="Disordered" evidence="1">
    <location>
        <begin position="22"/>
        <end position="75"/>
    </location>
</feature>
<accession>A0AAV7U7F2</accession>
<evidence type="ECO:0000313" key="2">
    <source>
        <dbReference type="EMBL" id="KAJ1184999.1"/>
    </source>
</evidence>
<organism evidence="2 3">
    <name type="scientific">Pleurodeles waltl</name>
    <name type="common">Iberian ribbed newt</name>
    <dbReference type="NCBI Taxonomy" id="8319"/>
    <lineage>
        <taxon>Eukaryota</taxon>
        <taxon>Metazoa</taxon>
        <taxon>Chordata</taxon>
        <taxon>Craniata</taxon>
        <taxon>Vertebrata</taxon>
        <taxon>Euteleostomi</taxon>
        <taxon>Amphibia</taxon>
        <taxon>Batrachia</taxon>
        <taxon>Caudata</taxon>
        <taxon>Salamandroidea</taxon>
        <taxon>Salamandridae</taxon>
        <taxon>Pleurodelinae</taxon>
        <taxon>Pleurodeles</taxon>
    </lineage>
</organism>
<comment type="caution">
    <text evidence="2">The sequence shown here is derived from an EMBL/GenBank/DDBJ whole genome shotgun (WGS) entry which is preliminary data.</text>
</comment>
<sequence>MEGSMRRWREREEELVQRCRVKERAEKTRTESDSERKTTEKALCAQEDRQDRGRDVVRRLVEPDDTGPVESCGNR</sequence>
<evidence type="ECO:0000256" key="1">
    <source>
        <dbReference type="SAM" id="MobiDB-lite"/>
    </source>
</evidence>
<reference evidence="2" key="1">
    <citation type="journal article" date="2022" name="bioRxiv">
        <title>Sequencing and chromosome-scale assembly of the giantPleurodeles waltlgenome.</title>
        <authorList>
            <person name="Brown T."/>
            <person name="Elewa A."/>
            <person name="Iarovenko S."/>
            <person name="Subramanian E."/>
            <person name="Araus A.J."/>
            <person name="Petzold A."/>
            <person name="Susuki M."/>
            <person name="Suzuki K.-i.T."/>
            <person name="Hayashi T."/>
            <person name="Toyoda A."/>
            <person name="Oliveira C."/>
            <person name="Osipova E."/>
            <person name="Leigh N.D."/>
            <person name="Simon A."/>
            <person name="Yun M.H."/>
        </authorList>
    </citation>
    <scope>NUCLEOTIDE SEQUENCE</scope>
    <source>
        <strain evidence="2">20211129_DDA</strain>
        <tissue evidence="2">Liver</tissue>
    </source>
</reference>
<dbReference type="EMBL" id="JANPWB010000005">
    <property type="protein sequence ID" value="KAJ1184999.1"/>
    <property type="molecule type" value="Genomic_DNA"/>
</dbReference>
<feature type="compositionally biased region" description="Basic and acidic residues" evidence="1">
    <location>
        <begin position="22"/>
        <end position="62"/>
    </location>
</feature>
<dbReference type="Proteomes" id="UP001066276">
    <property type="component" value="Chromosome 3_1"/>
</dbReference>